<reference evidence="2" key="1">
    <citation type="submission" date="2014-08" db="EMBL/GenBank/DDBJ databases">
        <title>Comparative genomics of the Paenibacillus odorifer group.</title>
        <authorList>
            <person name="den Bakker H.C."/>
            <person name="Tsai Y.-C.Y.-C."/>
            <person name="Martin N."/>
            <person name="Korlach J."/>
            <person name="Wiedmann M."/>
        </authorList>
    </citation>
    <scope>NUCLEOTIDE SEQUENCE [LARGE SCALE GENOMIC DNA]</scope>
    <source>
        <strain evidence="2">DSM 13188</strain>
    </source>
</reference>
<keyword evidence="1" id="KW-0472">Membrane</keyword>
<evidence type="ECO:0008006" key="4">
    <source>
        <dbReference type="Google" id="ProtNLM"/>
    </source>
</evidence>
<keyword evidence="3" id="KW-1185">Reference proteome</keyword>
<feature type="transmembrane region" description="Helical" evidence="1">
    <location>
        <begin position="34"/>
        <end position="53"/>
    </location>
</feature>
<feature type="transmembrane region" description="Helical" evidence="1">
    <location>
        <begin position="9"/>
        <end position="28"/>
    </location>
</feature>
<gene>
    <name evidence="2" type="ORF">PBOR_27340</name>
</gene>
<dbReference type="HOGENOM" id="CLU_129275_0_0_9"/>
<evidence type="ECO:0000256" key="1">
    <source>
        <dbReference type="SAM" id="Phobius"/>
    </source>
</evidence>
<evidence type="ECO:0000313" key="3">
    <source>
        <dbReference type="Proteomes" id="UP000029518"/>
    </source>
</evidence>
<feature type="transmembrane region" description="Helical" evidence="1">
    <location>
        <begin position="113"/>
        <end position="131"/>
    </location>
</feature>
<evidence type="ECO:0000313" key="2">
    <source>
        <dbReference type="EMBL" id="AIQ60245.1"/>
    </source>
</evidence>
<dbReference type="Proteomes" id="UP000029518">
    <property type="component" value="Chromosome"/>
</dbReference>
<keyword evidence="1" id="KW-1133">Transmembrane helix</keyword>
<accession>A0A089LJG1</accession>
<keyword evidence="1" id="KW-0812">Transmembrane</keyword>
<feature type="transmembrane region" description="Helical" evidence="1">
    <location>
        <begin position="137"/>
        <end position="155"/>
    </location>
</feature>
<dbReference type="RefSeq" id="WP_042216756.1">
    <property type="nucleotide sequence ID" value="NZ_CP009285.1"/>
</dbReference>
<sequence length="170" mass="18352">MSSKNDMKLGVFIAAAGIVILFGKLGVFGFLGHALWPLVILVPGLFLQVLFFTRRASASVLIPAGILTVYGLLFGLCNTWGWDLMRHLWPILLLGIAVGLYEYSLYSSARTRGLTTTAVILGLLSIVLFIFTLLGTGALYLLGAVLVAAGLWLMLGRGRPGGRKKWNGGW</sequence>
<feature type="transmembrane region" description="Helical" evidence="1">
    <location>
        <begin position="60"/>
        <end position="82"/>
    </location>
</feature>
<proteinExistence type="predicted"/>
<dbReference type="AlphaFoldDB" id="A0A089LJG1"/>
<organism evidence="2 3">
    <name type="scientific">Paenibacillus borealis</name>
    <dbReference type="NCBI Taxonomy" id="160799"/>
    <lineage>
        <taxon>Bacteria</taxon>
        <taxon>Bacillati</taxon>
        <taxon>Bacillota</taxon>
        <taxon>Bacilli</taxon>
        <taxon>Bacillales</taxon>
        <taxon>Paenibacillaceae</taxon>
        <taxon>Paenibacillus</taxon>
    </lineage>
</organism>
<dbReference type="KEGG" id="pbd:PBOR_27340"/>
<feature type="transmembrane region" description="Helical" evidence="1">
    <location>
        <begin position="88"/>
        <end position="106"/>
    </location>
</feature>
<dbReference type="OrthoDB" id="2695971at2"/>
<name>A0A089LJG1_PAEBO</name>
<protein>
    <recommendedName>
        <fullName evidence="4">DUF5668 domain-containing protein</fullName>
    </recommendedName>
</protein>
<dbReference type="EMBL" id="CP009285">
    <property type="protein sequence ID" value="AIQ60245.1"/>
    <property type="molecule type" value="Genomic_DNA"/>
</dbReference>